<evidence type="ECO:0008006" key="3">
    <source>
        <dbReference type="Google" id="ProtNLM"/>
    </source>
</evidence>
<proteinExistence type="predicted"/>
<comment type="caution">
    <text evidence="1">The sequence shown here is derived from an EMBL/GenBank/DDBJ whole genome shotgun (WGS) entry which is preliminary data.</text>
</comment>
<dbReference type="EMBL" id="MU630749">
    <property type="protein sequence ID" value="KAJ1253748.1"/>
    <property type="molecule type" value="Genomic_DNA"/>
</dbReference>
<sequence>MVIKPKQHGGLGVINLQIQNEGLLLKQLHKFYARKNILGYISYGILITKWKDILRLHDNFKELATCRVGDGASMLFWEDNWLNGRLGQKFPMLVSFDLDHMVSIKEVQEAKDLVILTKSKSNGEEQDVWVLTRDAPNFSIAVYYKQKHQYTQVSSVFAKLWKCKCTMCTNLFFWLLLVARLNTKKEDIDHLFFQCPFARRCWQSLGIQWDSSLHLNERLLQARRASRLPFFMEIYIIAMWELCKLRNRKIFEGQNASFGLWLQRFKEEIKLQSSNPYVC</sequence>
<accession>A0A9W8CCM7</accession>
<evidence type="ECO:0000313" key="1">
    <source>
        <dbReference type="EMBL" id="KAJ1253748.1"/>
    </source>
</evidence>
<dbReference type="PANTHER" id="PTHR33116">
    <property type="entry name" value="REVERSE TRANSCRIPTASE ZINC-BINDING DOMAIN-CONTAINING PROTEIN-RELATED-RELATED"/>
    <property type="match status" value="1"/>
</dbReference>
<keyword evidence="2" id="KW-1185">Reference proteome</keyword>
<reference evidence="1 2" key="1">
    <citation type="submission" date="2022-10" db="EMBL/GenBank/DDBJ databases">
        <title>WGS assembly of Paspalum vaginatum 540-79.</title>
        <authorList>
            <person name="Sun G."/>
            <person name="Wase N."/>
            <person name="Shu S."/>
            <person name="Jenkins J."/>
            <person name="Zhou B."/>
            <person name="Torres-Rodriguez J."/>
            <person name="Chen C."/>
            <person name="Sandor L."/>
            <person name="Plott C."/>
            <person name="Yoshinga Y."/>
            <person name="Daum C."/>
            <person name="Qi P."/>
            <person name="Barry K."/>
            <person name="Lipzen A."/>
            <person name="Berry L."/>
            <person name="Pedersen C."/>
            <person name="Gottilla T."/>
            <person name="Foltz A."/>
            <person name="Yu H."/>
            <person name="O'Malley R."/>
            <person name="Zhang C."/>
            <person name="Devos K."/>
            <person name="Sigmon B."/>
            <person name="Yu B."/>
            <person name="Obata T."/>
            <person name="Schmutz J."/>
            <person name="Schnable J."/>
        </authorList>
    </citation>
    <scope>NUCLEOTIDE SEQUENCE [LARGE SCALE GENOMIC DNA]</scope>
    <source>
        <strain evidence="2">cv. 540-79</strain>
    </source>
</reference>
<gene>
    <name evidence="1" type="ORF">BS78_K199600</name>
</gene>
<dbReference type="OrthoDB" id="1733298at2759"/>
<organism evidence="1 2">
    <name type="scientific">Paspalum vaginatum</name>
    <name type="common">seashore paspalum</name>
    <dbReference type="NCBI Taxonomy" id="158149"/>
    <lineage>
        <taxon>Eukaryota</taxon>
        <taxon>Viridiplantae</taxon>
        <taxon>Streptophyta</taxon>
        <taxon>Embryophyta</taxon>
        <taxon>Tracheophyta</taxon>
        <taxon>Spermatophyta</taxon>
        <taxon>Magnoliopsida</taxon>
        <taxon>Liliopsida</taxon>
        <taxon>Poales</taxon>
        <taxon>Poaceae</taxon>
        <taxon>PACMAD clade</taxon>
        <taxon>Panicoideae</taxon>
        <taxon>Andropogonodae</taxon>
        <taxon>Paspaleae</taxon>
        <taxon>Paspalinae</taxon>
        <taxon>Paspalum</taxon>
    </lineage>
</organism>
<evidence type="ECO:0000313" key="2">
    <source>
        <dbReference type="Proteomes" id="UP001164776"/>
    </source>
</evidence>
<dbReference type="Proteomes" id="UP001164776">
    <property type="component" value="Unassembled WGS sequence"/>
</dbReference>
<dbReference type="PANTHER" id="PTHR33116:SF86">
    <property type="entry name" value="REVERSE TRANSCRIPTASE DOMAIN-CONTAINING PROTEIN"/>
    <property type="match status" value="1"/>
</dbReference>
<protein>
    <recommendedName>
        <fullName evidence="3">Reverse transcriptase zinc-binding domain-containing protein</fullName>
    </recommendedName>
</protein>
<name>A0A9W8CCM7_9POAL</name>
<dbReference type="AlphaFoldDB" id="A0A9W8CCM7"/>